<organism evidence="1 2">
    <name type="scientific">Phasianus colchicus</name>
    <name type="common">Common pheasant</name>
    <dbReference type="NCBI Taxonomy" id="9054"/>
    <lineage>
        <taxon>Eukaryota</taxon>
        <taxon>Metazoa</taxon>
        <taxon>Chordata</taxon>
        <taxon>Craniata</taxon>
        <taxon>Vertebrata</taxon>
        <taxon>Euteleostomi</taxon>
        <taxon>Archelosauria</taxon>
        <taxon>Archosauria</taxon>
        <taxon>Dinosauria</taxon>
        <taxon>Saurischia</taxon>
        <taxon>Theropoda</taxon>
        <taxon>Coelurosauria</taxon>
        <taxon>Aves</taxon>
        <taxon>Neognathae</taxon>
        <taxon>Galloanserae</taxon>
        <taxon>Galliformes</taxon>
        <taxon>Phasianidae</taxon>
        <taxon>Phasianinae</taxon>
        <taxon>Phasianus</taxon>
    </lineage>
</organism>
<evidence type="ECO:0000313" key="1">
    <source>
        <dbReference type="Ensembl" id="ENSPCLP00000015726.1"/>
    </source>
</evidence>
<dbReference type="AlphaFoldDB" id="A0A669QNL4"/>
<name>A0A669QNL4_PHACC</name>
<dbReference type="Proteomes" id="UP000472261">
    <property type="component" value="Unplaced"/>
</dbReference>
<accession>A0A669QNL4</accession>
<sequence>MRFLMCLAARGKMQREQDGASTALPGVGFPPRNVPISPRVTLPTASYSTPCSPHPTSTTWMDKQTHGWSCVRGMAFVNQKWCWGLSQGPLHADPPANISQPHAGAAEGTAKPLVHRAQRMWH</sequence>
<keyword evidence="2" id="KW-1185">Reference proteome</keyword>
<protein>
    <submittedName>
        <fullName evidence="1">Uncharacterized protein</fullName>
    </submittedName>
</protein>
<reference evidence="1" key="2">
    <citation type="submission" date="2025-09" db="UniProtKB">
        <authorList>
            <consortium name="Ensembl"/>
        </authorList>
    </citation>
    <scope>IDENTIFICATION</scope>
</reference>
<reference evidence="1" key="1">
    <citation type="submission" date="2025-08" db="UniProtKB">
        <authorList>
            <consortium name="Ensembl"/>
        </authorList>
    </citation>
    <scope>IDENTIFICATION</scope>
</reference>
<proteinExistence type="predicted"/>
<dbReference type="Ensembl" id="ENSPCLT00000020687.1">
    <property type="protein sequence ID" value="ENSPCLP00000015726.1"/>
    <property type="gene ID" value="ENSPCLG00000012811.1"/>
</dbReference>
<evidence type="ECO:0000313" key="2">
    <source>
        <dbReference type="Proteomes" id="UP000472261"/>
    </source>
</evidence>